<dbReference type="InterPro" id="IPR004113">
    <property type="entry name" value="FAD-bd_oxidored_4_C"/>
</dbReference>
<dbReference type="InterPro" id="IPR051914">
    <property type="entry name" value="FAD-linked_OxidoTrans_Type4"/>
</dbReference>
<protein>
    <submittedName>
        <fullName evidence="6">Lactate dehydrogenase</fullName>
    </submittedName>
</protein>
<dbReference type="SUPFAM" id="SSF55103">
    <property type="entry name" value="FAD-linked oxidases, C-terminal domain"/>
    <property type="match status" value="2"/>
</dbReference>
<dbReference type="PROSITE" id="PS51387">
    <property type="entry name" value="FAD_PCMH"/>
    <property type="match status" value="2"/>
</dbReference>
<comment type="caution">
    <text evidence="6">The sequence shown here is derived from an EMBL/GenBank/DDBJ whole genome shotgun (WGS) entry which is preliminary data.</text>
</comment>
<name>A0A2H3KQV3_9CHLR</name>
<keyword evidence="3" id="KW-0274">FAD</keyword>
<dbReference type="GO" id="GO:0071949">
    <property type="term" value="F:FAD binding"/>
    <property type="evidence" value="ECO:0007669"/>
    <property type="project" value="InterPro"/>
</dbReference>
<keyword evidence="4" id="KW-0560">Oxidoreductase</keyword>
<dbReference type="InterPro" id="IPR016164">
    <property type="entry name" value="FAD-linked_Oxase-like_C"/>
</dbReference>
<dbReference type="PANTHER" id="PTHR42934">
    <property type="entry name" value="GLYCOLATE OXIDASE SUBUNIT GLCD"/>
    <property type="match status" value="1"/>
</dbReference>
<accession>A0A2H3KQV3</accession>
<comment type="cofactor">
    <cofactor evidence="1">
        <name>FAD</name>
        <dbReference type="ChEBI" id="CHEBI:57692"/>
    </cofactor>
</comment>
<feature type="domain" description="FAD-binding PCMH-type" evidence="5">
    <location>
        <begin position="37"/>
        <end position="215"/>
    </location>
</feature>
<keyword evidence="2" id="KW-0285">Flavoprotein</keyword>
<evidence type="ECO:0000256" key="1">
    <source>
        <dbReference type="ARBA" id="ARBA00001974"/>
    </source>
</evidence>
<evidence type="ECO:0000256" key="3">
    <source>
        <dbReference type="ARBA" id="ARBA00022827"/>
    </source>
</evidence>
<evidence type="ECO:0000313" key="7">
    <source>
        <dbReference type="Proteomes" id="UP000220922"/>
    </source>
</evidence>
<dbReference type="InterPro" id="IPR016169">
    <property type="entry name" value="FAD-bd_PCMH_sub2"/>
</dbReference>
<evidence type="ECO:0000259" key="5">
    <source>
        <dbReference type="PROSITE" id="PS51387"/>
    </source>
</evidence>
<dbReference type="Proteomes" id="UP000220922">
    <property type="component" value="Unassembled WGS sequence"/>
</dbReference>
<dbReference type="Gene3D" id="1.10.45.10">
    <property type="entry name" value="Vanillyl-alcohol Oxidase, Chain A, domain 4"/>
    <property type="match status" value="1"/>
</dbReference>
<dbReference type="PANTHER" id="PTHR42934:SF1">
    <property type="entry name" value="GLYCOLATE OXIDASE SUBUNIT GLCD"/>
    <property type="match status" value="1"/>
</dbReference>
<dbReference type="FunFam" id="1.10.45.10:FF:000001">
    <property type="entry name" value="D-lactate dehydrogenase mitochondrial"/>
    <property type="match status" value="1"/>
</dbReference>
<feature type="domain" description="FAD-binding PCMH-type" evidence="5">
    <location>
        <begin position="476"/>
        <end position="651"/>
    </location>
</feature>
<evidence type="ECO:0000256" key="4">
    <source>
        <dbReference type="ARBA" id="ARBA00023002"/>
    </source>
</evidence>
<sequence>MIARELALTALTSLLPPGRVVTDPVALLTYEGDASLDRGLPDAVVLPQTTEEVARLVDWASRYRIPLVARGAGTGLSGGAVAEHGGVIVAFARMERLVDLDPVGRSAVVEPGLTNLLLDTVTREHGLYFPPDPSSGRASTLGGNLAENAGGPHCFKYGVTSNYVTGLEVVLPDGRPLHLGGAALDYPEYDLAGLLVGSEGTLGLITSATVRLMRYPPAVKTMMAAFDSVETAGEAVSAVIARGLVPATMEMMNQAMMEIIEAFVPAGLPTTAGAALIIEADGYPESVGPQIDEIATILREYGGFNLRIAQSSEERDRIWYGRKSAAGAMARLAPAFYLVDGTVPRSKLAATLGGVNAICARAGLEVAYVFHAGDGNLHPFIPLKNPNDPALVRHVIEVGREILELCVGYGGSITGEHGVGIEKRDFMPMMYTADELAVMREIRDLFDPQAIYNPGKIFPPASPTPAPVVPVDHPALTAAPEDLLAPTTAADAAASLHALTATGRSVRLVGGNAQASSPGLAEVTVSSRGLAGITTYARDDLYVVAGAGTTLATLQSELAQDGMWVPLVSPWPEATLGGIVATNFNAPLRMRYGGVRDLLLATTVALPDGRVIGAGRPVVKNVAGYDLPKLYVGSHGTLGMLTDVTLKLSPRPRASVTLRARFASLADALAAGARLLPICLVASSLLIIAEPGSTALVYTAEGYPEDVQAESAQVQGLLAGATALETLTETTGSAQWAAWLAASQPALTLRLGLPSQRLPEVTRLVAPSSAGLLADLANGLLYVRDPAQPLALAQAARQAGGYAVSVPGCLPPPADLDIQGYVSEARAIQQALRNHFGAGGLLNPGVWS</sequence>
<dbReference type="SUPFAM" id="SSF56176">
    <property type="entry name" value="FAD-binding/transporter-associated domain-like"/>
    <property type="match status" value="2"/>
</dbReference>
<evidence type="ECO:0000256" key="2">
    <source>
        <dbReference type="ARBA" id="ARBA00022630"/>
    </source>
</evidence>
<dbReference type="InterPro" id="IPR016166">
    <property type="entry name" value="FAD-bd_PCMH"/>
</dbReference>
<gene>
    <name evidence="6" type="ORF">A9Q02_01275</name>
</gene>
<dbReference type="RefSeq" id="WP_097651637.1">
    <property type="nucleotide sequence ID" value="NZ_LYXE01000063.1"/>
</dbReference>
<dbReference type="Gene3D" id="3.30.70.2740">
    <property type="match status" value="1"/>
</dbReference>
<dbReference type="InterPro" id="IPR036318">
    <property type="entry name" value="FAD-bd_PCMH-like_sf"/>
</dbReference>
<proteinExistence type="predicted"/>
<dbReference type="Pfam" id="PF01565">
    <property type="entry name" value="FAD_binding_4"/>
    <property type="match status" value="2"/>
</dbReference>
<evidence type="ECO:0000313" key="6">
    <source>
        <dbReference type="EMBL" id="PDV99871.1"/>
    </source>
</evidence>
<dbReference type="OrthoDB" id="9767256at2"/>
<dbReference type="EMBL" id="LYXE01000063">
    <property type="protein sequence ID" value="PDV99871.1"/>
    <property type="molecule type" value="Genomic_DNA"/>
</dbReference>
<dbReference type="AlphaFoldDB" id="A0A2H3KQV3"/>
<organism evidence="6 7">
    <name type="scientific">Candidatus Chloroploca asiatica</name>
    <dbReference type="NCBI Taxonomy" id="1506545"/>
    <lineage>
        <taxon>Bacteria</taxon>
        <taxon>Bacillati</taxon>
        <taxon>Chloroflexota</taxon>
        <taxon>Chloroflexia</taxon>
        <taxon>Chloroflexales</taxon>
        <taxon>Chloroflexineae</taxon>
        <taxon>Oscillochloridaceae</taxon>
        <taxon>Candidatus Chloroploca</taxon>
    </lineage>
</organism>
<dbReference type="InterPro" id="IPR006094">
    <property type="entry name" value="Oxid_FAD_bind_N"/>
</dbReference>
<reference evidence="6 7" key="1">
    <citation type="submission" date="2016-05" db="EMBL/GenBank/DDBJ databases">
        <authorList>
            <person name="Lavstsen T."/>
            <person name="Jespersen J.S."/>
        </authorList>
    </citation>
    <scope>NUCLEOTIDE SEQUENCE [LARGE SCALE GENOMIC DNA]</scope>
    <source>
        <strain evidence="6 7">B7-9</strain>
    </source>
</reference>
<dbReference type="InterPro" id="IPR016171">
    <property type="entry name" value="Vanillyl_alc_oxidase_C-sub2"/>
</dbReference>
<dbReference type="GO" id="GO:0016491">
    <property type="term" value="F:oxidoreductase activity"/>
    <property type="evidence" value="ECO:0007669"/>
    <property type="project" value="UniProtKB-KW"/>
</dbReference>
<dbReference type="Gene3D" id="3.30.465.10">
    <property type="match status" value="2"/>
</dbReference>
<dbReference type="Pfam" id="PF02913">
    <property type="entry name" value="FAD-oxidase_C"/>
    <property type="match status" value="1"/>
</dbReference>
<keyword evidence="7" id="KW-1185">Reference proteome</keyword>